<evidence type="ECO:0008006" key="4">
    <source>
        <dbReference type="Google" id="ProtNLM"/>
    </source>
</evidence>
<keyword evidence="1" id="KW-0812">Transmembrane</keyword>
<comment type="caution">
    <text evidence="2">The sequence shown here is derived from an EMBL/GenBank/DDBJ whole genome shotgun (WGS) entry which is preliminary data.</text>
</comment>
<feature type="transmembrane region" description="Helical" evidence="1">
    <location>
        <begin position="133"/>
        <end position="156"/>
    </location>
</feature>
<accession>A0AAJ1NAD7</accession>
<dbReference type="EMBL" id="JAREJI010000005">
    <property type="protein sequence ID" value="MDE8769918.1"/>
    <property type="molecule type" value="Genomic_DNA"/>
</dbReference>
<reference evidence="2 3" key="1">
    <citation type="submission" date="2023-03" db="EMBL/GenBank/DDBJ databases">
        <title>WGS of NDM-producing Providencia thailandensis from Ukrainian patients.</title>
        <authorList>
            <person name="Zabicka D."/>
            <person name="Izdebski R."/>
            <person name="Urbanowicz P."/>
            <person name="Biedrzycka M."/>
            <person name="Guzek A."/>
            <person name="Gniadkowski M."/>
        </authorList>
    </citation>
    <scope>NUCLEOTIDE SEQUENCE [LARGE SCALE GENOMIC DNA]</scope>
    <source>
        <strain evidence="2 3">8015-22</strain>
    </source>
</reference>
<organism evidence="2 3">
    <name type="scientific">Providencia stuartii</name>
    <dbReference type="NCBI Taxonomy" id="588"/>
    <lineage>
        <taxon>Bacteria</taxon>
        <taxon>Pseudomonadati</taxon>
        <taxon>Pseudomonadota</taxon>
        <taxon>Gammaproteobacteria</taxon>
        <taxon>Enterobacterales</taxon>
        <taxon>Morganellaceae</taxon>
        <taxon>Providencia</taxon>
    </lineage>
</organism>
<dbReference type="AlphaFoldDB" id="A0AAJ1NAD7"/>
<proteinExistence type="predicted"/>
<keyword evidence="1" id="KW-1133">Transmembrane helix</keyword>
<evidence type="ECO:0000313" key="3">
    <source>
        <dbReference type="Proteomes" id="UP001163056"/>
    </source>
</evidence>
<feature type="transmembrane region" description="Helical" evidence="1">
    <location>
        <begin position="31"/>
        <end position="50"/>
    </location>
</feature>
<evidence type="ECO:0000313" key="2">
    <source>
        <dbReference type="EMBL" id="MDE8769918.1"/>
    </source>
</evidence>
<gene>
    <name evidence="2" type="ORF">PZS58_10320</name>
</gene>
<protein>
    <recommendedName>
        <fullName evidence="4">Transmembrane protein</fullName>
    </recommendedName>
</protein>
<name>A0AAJ1NAD7_PROST</name>
<keyword evidence="1" id="KW-0472">Membrane</keyword>
<sequence length="269" mass="29833">MQDNIQLPEKLIKAFPTRDLQLTPLKGDGGIIRLIFLVLVLIGLTVFVAFQLPGIAYDYKIGQNAVPVNANINGSCRSSLMVITHCNVKVTYRGHTVSHSFGFLGTSRNVAVQPIADANDLSRLTVDVAVENVMLRFVTTIIIIALLIFSLVFIIYRYIANNKIRKVLLSSGKMPLKLIAVPAKVVNSNRLLMVSYKLNLDGKKISTSYSGNKKTSPIVFEENGKKYALAVCEPQKNIPYILDLSLKRIQATPEEVQHFHLALQEEGLI</sequence>
<evidence type="ECO:0000256" key="1">
    <source>
        <dbReference type="SAM" id="Phobius"/>
    </source>
</evidence>
<dbReference type="RefSeq" id="WP_227698363.1">
    <property type="nucleotide sequence ID" value="NZ_BMYH01000005.1"/>
</dbReference>
<dbReference type="Proteomes" id="UP001163056">
    <property type="component" value="Unassembled WGS sequence"/>
</dbReference>